<name>A0A2D3WIV6_9BACT</name>
<dbReference type="EMBL" id="DLUG01000053">
    <property type="protein sequence ID" value="DAB37019.1"/>
    <property type="molecule type" value="Genomic_DNA"/>
</dbReference>
<dbReference type="AlphaFoldDB" id="A0A2D3WIV6"/>
<sequence>MAVGPIGSLIYANQMMHIQASKEADYNSSAQMQQALAAAMQNEKEEVVQEVRPAEESYKIDPENEHERQKSDEEQEEQAQHREEHAKESKEEEEVPLHQGLLDVKA</sequence>
<dbReference type="Proteomes" id="UP000231638">
    <property type="component" value="Unassembled WGS sequence"/>
</dbReference>
<evidence type="ECO:0000313" key="3">
    <source>
        <dbReference type="Proteomes" id="UP000231638"/>
    </source>
</evidence>
<comment type="caution">
    <text evidence="2">The sequence shown here is derived from an EMBL/GenBank/DDBJ whole genome shotgun (WGS) entry which is preliminary data.</text>
</comment>
<proteinExistence type="predicted"/>
<feature type="compositionally biased region" description="Basic and acidic residues" evidence="1">
    <location>
        <begin position="42"/>
        <end position="90"/>
    </location>
</feature>
<evidence type="ECO:0000313" key="2">
    <source>
        <dbReference type="EMBL" id="DAB37019.1"/>
    </source>
</evidence>
<dbReference type="STRING" id="366522.GCA_001548055_00074"/>
<feature type="region of interest" description="Disordered" evidence="1">
    <location>
        <begin position="37"/>
        <end position="106"/>
    </location>
</feature>
<evidence type="ECO:0000256" key="1">
    <source>
        <dbReference type="SAM" id="MobiDB-lite"/>
    </source>
</evidence>
<organism evidence="2 3">
    <name type="scientific">Sulfurospirillum cavolei</name>
    <dbReference type="NCBI Taxonomy" id="366522"/>
    <lineage>
        <taxon>Bacteria</taxon>
        <taxon>Pseudomonadati</taxon>
        <taxon>Campylobacterota</taxon>
        <taxon>Epsilonproteobacteria</taxon>
        <taxon>Campylobacterales</taxon>
        <taxon>Sulfurospirillaceae</taxon>
        <taxon>Sulfurospirillum</taxon>
    </lineage>
</organism>
<gene>
    <name evidence="2" type="ORF">CFH80_01800</name>
</gene>
<protein>
    <submittedName>
        <fullName evidence="2">Uncharacterized protein</fullName>
    </submittedName>
</protein>
<accession>A0A2D3WIV6</accession>
<reference evidence="2 3" key="1">
    <citation type="journal article" date="2017" name="Front. Microbiol.">
        <title>Comparative Genomic Analysis of the Class Epsilonproteobacteria and Proposed Reclassification to Epsilonbacteraeota (phyl. nov.).</title>
        <authorList>
            <person name="Waite D.W."/>
            <person name="Vanwonterghem I."/>
            <person name="Rinke C."/>
            <person name="Parks D.H."/>
            <person name="Zhang Y."/>
            <person name="Takai K."/>
            <person name="Sievert S.M."/>
            <person name="Simon J."/>
            <person name="Campbell B.J."/>
            <person name="Hanson T.E."/>
            <person name="Woyke T."/>
            <person name="Klotz M.G."/>
            <person name="Hugenholtz P."/>
        </authorList>
    </citation>
    <scope>NUCLEOTIDE SEQUENCE [LARGE SCALE GENOMIC DNA]</scope>
    <source>
        <strain evidence="2">UBA11420</strain>
    </source>
</reference>